<sequence>MTEEPSSSIKLPSATASILWGTWIWRLLLTVTSGYGSWLMLADTSSWIDFVKHISYFTELSTVMMFLVSLGSVIRPFVTRGTYRHRLEGNYGWFRGVAASMTVLTGIVYATLLGADYPDLSGKIAHIVCPILMALDWFFAGRNQIRLRWFVPLTWAMMLVPYFWLYSWNAHYFGRPMYDFLDPTSGDWWLWVGVMVVVYMVLSYLLLYIGKALRRAPRKTHVNSL</sequence>
<feature type="transmembrane region" description="Helical" evidence="1">
    <location>
        <begin position="53"/>
        <end position="73"/>
    </location>
</feature>
<name>A0A2V1K4L0_9ACTO</name>
<dbReference type="AlphaFoldDB" id="A0A2V1K4L0"/>
<keyword evidence="1" id="KW-1133">Transmembrane helix</keyword>
<dbReference type="Proteomes" id="UP000245283">
    <property type="component" value="Unassembled WGS sequence"/>
</dbReference>
<comment type="caution">
    <text evidence="2">The sequence shown here is derived from an EMBL/GenBank/DDBJ whole genome shotgun (WGS) entry which is preliminary data.</text>
</comment>
<dbReference type="EMBL" id="QETB01000006">
    <property type="protein sequence ID" value="PWF24487.1"/>
    <property type="molecule type" value="Genomic_DNA"/>
</dbReference>
<feature type="transmembrane region" description="Helical" evidence="1">
    <location>
        <begin position="147"/>
        <end position="168"/>
    </location>
</feature>
<dbReference type="RefSeq" id="WP_109094383.1">
    <property type="nucleotide sequence ID" value="NZ_QETB01000006.1"/>
</dbReference>
<accession>A0A2V1K4L0</accession>
<keyword evidence="1" id="KW-0812">Transmembrane</keyword>
<protein>
    <submittedName>
        <fullName evidence="2">Uncharacterized protein</fullName>
    </submittedName>
</protein>
<evidence type="ECO:0000313" key="2">
    <source>
        <dbReference type="EMBL" id="PWF24487.1"/>
    </source>
</evidence>
<feature type="transmembrane region" description="Helical" evidence="1">
    <location>
        <begin position="188"/>
        <end position="209"/>
    </location>
</feature>
<gene>
    <name evidence="2" type="ORF">DD236_10640</name>
</gene>
<feature type="transmembrane region" description="Helical" evidence="1">
    <location>
        <begin position="93"/>
        <end position="112"/>
    </location>
</feature>
<evidence type="ECO:0000256" key="1">
    <source>
        <dbReference type="SAM" id="Phobius"/>
    </source>
</evidence>
<organism evidence="2 3">
    <name type="scientific">Ancrocorticia populi</name>
    <dbReference type="NCBI Taxonomy" id="2175228"/>
    <lineage>
        <taxon>Bacteria</taxon>
        <taxon>Bacillati</taxon>
        <taxon>Actinomycetota</taxon>
        <taxon>Actinomycetes</taxon>
        <taxon>Actinomycetales</taxon>
        <taxon>Actinomycetaceae</taxon>
        <taxon>Ancrocorticia</taxon>
    </lineage>
</organism>
<proteinExistence type="predicted"/>
<keyword evidence="3" id="KW-1185">Reference proteome</keyword>
<keyword evidence="1" id="KW-0472">Membrane</keyword>
<dbReference type="OrthoDB" id="3261081at2"/>
<feature type="transmembrane region" description="Helical" evidence="1">
    <location>
        <begin position="23"/>
        <end position="41"/>
    </location>
</feature>
<reference evidence="3" key="1">
    <citation type="submission" date="2018-05" db="EMBL/GenBank/DDBJ databases">
        <authorList>
            <person name="Li Y."/>
        </authorList>
    </citation>
    <scope>NUCLEOTIDE SEQUENCE [LARGE SCALE GENOMIC DNA]</scope>
    <source>
        <strain evidence="3">sk1b4</strain>
    </source>
</reference>
<evidence type="ECO:0000313" key="3">
    <source>
        <dbReference type="Proteomes" id="UP000245283"/>
    </source>
</evidence>
<feature type="transmembrane region" description="Helical" evidence="1">
    <location>
        <begin position="124"/>
        <end position="140"/>
    </location>
</feature>